<dbReference type="PROSITE" id="PS51103">
    <property type="entry name" value="PTS_EIIC_TYPE_1"/>
    <property type="match status" value="1"/>
</dbReference>
<dbReference type="RefSeq" id="WP_124933292.1">
    <property type="nucleotide sequence ID" value="NZ_RQZC01000004.1"/>
</dbReference>
<dbReference type="CDD" id="cd00212">
    <property type="entry name" value="PTS_IIB_glc"/>
    <property type="match status" value="1"/>
</dbReference>
<feature type="transmembrane region" description="Helical" evidence="12">
    <location>
        <begin position="520"/>
        <end position="538"/>
    </location>
</feature>
<reference evidence="16 17" key="1">
    <citation type="submission" date="2018-11" db="EMBL/GenBank/DDBJ databases">
        <title>Genomes From Bacteria Associated with the Canine Oral Cavity: a Test Case for Automated Genome-Based Taxonomic Assignment.</title>
        <authorList>
            <person name="Coil D.A."/>
            <person name="Jospin G."/>
            <person name="Darling A.E."/>
            <person name="Wallis C."/>
            <person name="Davis I.J."/>
            <person name="Harris S."/>
            <person name="Eisen J.A."/>
            <person name="Holcombe L.J."/>
            <person name="O'Flynn C."/>
        </authorList>
    </citation>
    <scope>NUCLEOTIDE SEQUENCE [LARGE SCALE GENOMIC DNA]</scope>
    <source>
        <strain evidence="16 17">OH5050</strain>
    </source>
</reference>
<dbReference type="PROSITE" id="PS00371">
    <property type="entry name" value="PTS_EIIA_TYPE_1_HIS"/>
    <property type="match status" value="1"/>
</dbReference>
<dbReference type="InterPro" id="IPR036878">
    <property type="entry name" value="Glu_permease_IIB"/>
</dbReference>
<feature type="transmembrane region" description="Helical" evidence="12">
    <location>
        <begin position="550"/>
        <end position="570"/>
    </location>
</feature>
<keyword evidence="6" id="KW-0598">Phosphotransferase system</keyword>
<evidence type="ECO:0000256" key="10">
    <source>
        <dbReference type="ARBA" id="ARBA00023136"/>
    </source>
</evidence>
<feature type="transmembrane region" description="Helical" evidence="12">
    <location>
        <begin position="491"/>
        <end position="513"/>
    </location>
</feature>
<feature type="domain" description="PTS EIIC type-1" evidence="15">
    <location>
        <begin position="301"/>
        <end position="689"/>
    </location>
</feature>
<evidence type="ECO:0000313" key="17">
    <source>
        <dbReference type="Proteomes" id="UP000271272"/>
    </source>
</evidence>
<dbReference type="InterPro" id="IPR003352">
    <property type="entry name" value="PTS_EIIC"/>
</dbReference>
<organism evidence="16 17">
    <name type="scientific">Actinomyces bowdenii</name>
    <dbReference type="NCBI Taxonomy" id="131109"/>
    <lineage>
        <taxon>Bacteria</taxon>
        <taxon>Bacillati</taxon>
        <taxon>Actinomycetota</taxon>
        <taxon>Actinomycetes</taxon>
        <taxon>Actinomycetales</taxon>
        <taxon>Actinomycetaceae</taxon>
        <taxon>Actinomyces</taxon>
    </lineage>
</organism>
<dbReference type="GO" id="GO:0008982">
    <property type="term" value="F:protein-N(PI)-phosphohistidine-sugar phosphotransferase activity"/>
    <property type="evidence" value="ECO:0007669"/>
    <property type="project" value="InterPro"/>
</dbReference>
<name>A0A3P1V723_9ACTO</name>
<dbReference type="PROSITE" id="PS51093">
    <property type="entry name" value="PTS_EIIA_TYPE_1"/>
    <property type="match status" value="1"/>
</dbReference>
<dbReference type="SUPFAM" id="SSF51261">
    <property type="entry name" value="Duplicated hybrid motif"/>
    <property type="match status" value="1"/>
</dbReference>
<keyword evidence="3" id="KW-1003">Cell membrane</keyword>
<dbReference type="PROSITE" id="PS51098">
    <property type="entry name" value="PTS_EIIB_TYPE_1"/>
    <property type="match status" value="1"/>
</dbReference>
<dbReference type="SUPFAM" id="SSF55604">
    <property type="entry name" value="Glucose permease domain IIB"/>
    <property type="match status" value="1"/>
</dbReference>
<evidence type="ECO:0000256" key="9">
    <source>
        <dbReference type="ARBA" id="ARBA00022989"/>
    </source>
</evidence>
<evidence type="ECO:0000256" key="3">
    <source>
        <dbReference type="ARBA" id="ARBA00022475"/>
    </source>
</evidence>
<evidence type="ECO:0000256" key="6">
    <source>
        <dbReference type="ARBA" id="ARBA00022683"/>
    </source>
</evidence>
<keyword evidence="10 12" id="KW-0472">Membrane</keyword>
<comment type="subcellular location">
    <subcellularLocation>
        <location evidence="1">Cell membrane</location>
        <topology evidence="1">Multi-pass membrane protein</topology>
    </subcellularLocation>
</comment>
<feature type="transmembrane region" description="Helical" evidence="12">
    <location>
        <begin position="370"/>
        <end position="389"/>
    </location>
</feature>
<dbReference type="PROSITE" id="PS01035">
    <property type="entry name" value="PTS_EIIB_TYPE_1_CYS"/>
    <property type="match status" value="1"/>
</dbReference>
<accession>A0A3P1V723</accession>
<dbReference type="Pfam" id="PF00358">
    <property type="entry name" value="PTS_EIIA_1"/>
    <property type="match status" value="1"/>
</dbReference>
<feature type="active site" description="Phosphocysteine intermediate; for EIIB activity" evidence="11">
    <location>
        <position position="214"/>
    </location>
</feature>
<evidence type="ECO:0000256" key="7">
    <source>
        <dbReference type="ARBA" id="ARBA00022692"/>
    </source>
</evidence>
<dbReference type="GO" id="GO:0005886">
    <property type="term" value="C:plasma membrane"/>
    <property type="evidence" value="ECO:0007669"/>
    <property type="project" value="UniProtKB-SubCell"/>
</dbReference>
<evidence type="ECO:0000259" key="14">
    <source>
        <dbReference type="PROSITE" id="PS51098"/>
    </source>
</evidence>
<evidence type="ECO:0000256" key="2">
    <source>
        <dbReference type="ARBA" id="ARBA00022448"/>
    </source>
</evidence>
<dbReference type="GO" id="GO:0009401">
    <property type="term" value="P:phosphoenolpyruvate-dependent sugar phosphotransferase system"/>
    <property type="evidence" value="ECO:0007669"/>
    <property type="project" value="UniProtKB-KW"/>
</dbReference>
<dbReference type="InterPro" id="IPR011055">
    <property type="entry name" value="Dup_hybrid_motif"/>
</dbReference>
<dbReference type="Proteomes" id="UP000271272">
    <property type="component" value="Unassembled WGS sequence"/>
</dbReference>
<evidence type="ECO:0000259" key="15">
    <source>
        <dbReference type="PROSITE" id="PS51103"/>
    </source>
</evidence>
<dbReference type="EMBL" id="RQZC01000004">
    <property type="protein sequence ID" value="RRD29929.1"/>
    <property type="molecule type" value="Genomic_DNA"/>
</dbReference>
<dbReference type="GO" id="GO:0016301">
    <property type="term" value="F:kinase activity"/>
    <property type="evidence" value="ECO:0007669"/>
    <property type="project" value="UniProtKB-KW"/>
</dbReference>
<feature type="transmembrane region" description="Helical" evidence="12">
    <location>
        <begin position="465"/>
        <end position="485"/>
    </location>
</feature>
<evidence type="ECO:0000256" key="12">
    <source>
        <dbReference type="SAM" id="Phobius"/>
    </source>
</evidence>
<dbReference type="GO" id="GO:0090589">
    <property type="term" value="F:protein-phosphocysteine-trehalose phosphotransferase system transporter activity"/>
    <property type="evidence" value="ECO:0007669"/>
    <property type="project" value="TreeGrafter"/>
</dbReference>
<keyword evidence="2" id="KW-0813">Transport</keyword>
<dbReference type="OrthoDB" id="9797715at2"/>
<dbReference type="InterPro" id="IPR018113">
    <property type="entry name" value="PTrfase_EIIB_Cys"/>
</dbReference>
<dbReference type="InterPro" id="IPR001996">
    <property type="entry name" value="PTS_IIB_1"/>
</dbReference>
<keyword evidence="4" id="KW-0762">Sugar transport</keyword>
<evidence type="ECO:0000256" key="8">
    <source>
        <dbReference type="ARBA" id="ARBA00022777"/>
    </source>
</evidence>
<evidence type="ECO:0000256" key="4">
    <source>
        <dbReference type="ARBA" id="ARBA00022597"/>
    </source>
</evidence>
<dbReference type="NCBIfam" id="TIGR00830">
    <property type="entry name" value="PTBA"/>
    <property type="match status" value="1"/>
</dbReference>
<proteinExistence type="predicted"/>
<keyword evidence="17" id="KW-1185">Reference proteome</keyword>
<keyword evidence="8" id="KW-0418">Kinase</keyword>
<feature type="transmembrane region" description="Helical" evidence="12">
    <location>
        <begin position="294"/>
        <end position="320"/>
    </location>
</feature>
<dbReference type="PANTHER" id="PTHR30175">
    <property type="entry name" value="PHOSPHOTRANSFERASE SYSTEM TRANSPORT PROTEIN"/>
    <property type="match status" value="1"/>
</dbReference>
<gene>
    <name evidence="16" type="ORF">EII10_04330</name>
</gene>
<evidence type="ECO:0000259" key="13">
    <source>
        <dbReference type="PROSITE" id="PS51093"/>
    </source>
</evidence>
<dbReference type="Pfam" id="PF02378">
    <property type="entry name" value="PTS_EIIC"/>
    <property type="match status" value="1"/>
</dbReference>
<keyword evidence="7 12" id="KW-0812">Transmembrane</keyword>
<dbReference type="InterPro" id="IPR001127">
    <property type="entry name" value="PTS_EIIA_1_perm"/>
</dbReference>
<dbReference type="InterPro" id="IPR050558">
    <property type="entry name" value="PTS_Sugar-Specific_Components"/>
</dbReference>
<feature type="transmembrane region" description="Helical" evidence="12">
    <location>
        <begin position="340"/>
        <end position="363"/>
    </location>
</feature>
<evidence type="ECO:0000256" key="1">
    <source>
        <dbReference type="ARBA" id="ARBA00004651"/>
    </source>
</evidence>
<keyword evidence="9 12" id="KW-1133">Transmembrane helix</keyword>
<protein>
    <submittedName>
        <fullName evidence="16">PTS beta-glucoside transporter subunit IIABC</fullName>
    </submittedName>
</protein>
<evidence type="ECO:0000313" key="16">
    <source>
        <dbReference type="EMBL" id="RRD29929.1"/>
    </source>
</evidence>
<feature type="transmembrane region" description="Helical" evidence="12">
    <location>
        <begin position="652"/>
        <end position="674"/>
    </location>
</feature>
<dbReference type="AlphaFoldDB" id="A0A3P1V723"/>
<evidence type="ECO:0000256" key="5">
    <source>
        <dbReference type="ARBA" id="ARBA00022679"/>
    </source>
</evidence>
<evidence type="ECO:0000256" key="11">
    <source>
        <dbReference type="PROSITE-ProRule" id="PRU00421"/>
    </source>
</evidence>
<feature type="transmembrane region" description="Helical" evidence="12">
    <location>
        <begin position="435"/>
        <end position="453"/>
    </location>
</feature>
<sequence>MSQPAADRQVQIVSPVTGTVLDLGDVPDPVFSSKAVGDGLGVVPEAGAASTQVLSPVRAEVTMVAGTGHAVGLKTDNGLEVLLHLGVDTVELEGKPFSLEVALGDTVTAGQPLGTMDLAAVREAGKETTAIVVLTNTMTHLGSLEVSTGAAKAGDAVATATLKGEDAEDAPEASGAAVATSGERTDGLTGFDATAADIIAGIGGAENVRNVIHCITRVRFYLKDESIADDAAVSGLDDVIDVVKSGGQYQVVIGPEVVDVYEAVVAQLPGMGVAAEEDVEVVERPSTPWGWVKLGFSSLIGVITGSMIPVVGMLAASGILKGILALLTQFELVVSDSDTYRFIDAMSSSMFFFLPIIVGFTAARRLGADPIVVAIIGGVLCYPSVVGMANPDNVKKVVGEDGSVTYEETYHVIAQVGQTVFNAEFFGIPVSLPEGNAYAFSIFPIIVAAWLASKIEPVLKRSIPAVVRSIFMPLIEIFVVSSLVLLVFGPIVMFISGGIAALINAVLSFNYALAGLLIGGFYQCLVIFGLHWAVIPLISSELAATGSSHLNAIVSATMIAQGGGALAVWAKIRKAKIRGMAGTATISAFCGVTEPAMYGLNLKYGRIFLTASTGGAAGGLLTGLLGVNMYGFTGGFVGFPSFVNPEGIDAGFTGYWIASAAALLVSFLATYFFGFKEADFEKAREVKKVRLGNREPVAK</sequence>
<keyword evidence="5" id="KW-0808">Transferase</keyword>
<dbReference type="GO" id="GO:0015771">
    <property type="term" value="P:trehalose transport"/>
    <property type="evidence" value="ECO:0007669"/>
    <property type="project" value="TreeGrafter"/>
</dbReference>
<comment type="caution">
    <text evidence="16">The sequence shown here is derived from an EMBL/GenBank/DDBJ whole genome shotgun (WGS) entry which is preliminary data.</text>
</comment>
<dbReference type="Gene3D" id="3.30.1360.60">
    <property type="entry name" value="Glucose permease domain IIB"/>
    <property type="match status" value="1"/>
</dbReference>
<feature type="transmembrane region" description="Helical" evidence="12">
    <location>
        <begin position="607"/>
        <end position="632"/>
    </location>
</feature>
<dbReference type="InterPro" id="IPR013013">
    <property type="entry name" value="PTS_EIIC_1"/>
</dbReference>
<feature type="domain" description="PTS EIIB type-1" evidence="14">
    <location>
        <begin position="192"/>
        <end position="274"/>
    </location>
</feature>
<feature type="domain" description="PTS EIIA type-1" evidence="13">
    <location>
        <begin position="28"/>
        <end position="136"/>
    </location>
</feature>
<dbReference type="Gene3D" id="2.70.70.10">
    <property type="entry name" value="Glucose Permease (Domain IIA)"/>
    <property type="match status" value="1"/>
</dbReference>
<dbReference type="Pfam" id="PF00367">
    <property type="entry name" value="PTS_EIIB"/>
    <property type="match status" value="1"/>
</dbReference>
<dbReference type="PANTHER" id="PTHR30175:SF1">
    <property type="entry name" value="PTS SYSTEM ARBUTIN-, CELLOBIOSE-, AND SALICIN-SPECIFIC EIIBC COMPONENT-RELATED"/>
    <property type="match status" value="1"/>
</dbReference>